<evidence type="ECO:0000313" key="10">
    <source>
        <dbReference type="EMBL" id="SFL63129.1"/>
    </source>
</evidence>
<dbReference type="InterPro" id="IPR050303">
    <property type="entry name" value="GatZ_KbaZ_carbometab"/>
</dbReference>
<dbReference type="Proteomes" id="UP000199006">
    <property type="component" value="Unassembled WGS sequence"/>
</dbReference>
<evidence type="ECO:0000313" key="11">
    <source>
        <dbReference type="Proteomes" id="UP000199006"/>
    </source>
</evidence>
<protein>
    <submittedName>
        <fullName evidence="10">PTS system, mannose-specific IIC component</fullName>
    </submittedName>
</protein>
<name>A0A1I4J989_9FIRM</name>
<evidence type="ECO:0000256" key="7">
    <source>
        <dbReference type="ARBA" id="ARBA00022989"/>
    </source>
</evidence>
<evidence type="ECO:0000256" key="4">
    <source>
        <dbReference type="ARBA" id="ARBA00022597"/>
    </source>
</evidence>
<dbReference type="RefSeq" id="WP_089861745.1">
    <property type="nucleotide sequence ID" value="NZ_FOTI01000021.1"/>
</dbReference>
<dbReference type="PROSITE" id="PS51106">
    <property type="entry name" value="PTS_EIIC_TYPE_4"/>
    <property type="match status" value="1"/>
</dbReference>
<evidence type="ECO:0000256" key="3">
    <source>
        <dbReference type="ARBA" id="ARBA00022475"/>
    </source>
</evidence>
<keyword evidence="4" id="KW-0762">Sugar transport</keyword>
<dbReference type="EMBL" id="FOTI01000021">
    <property type="protein sequence ID" value="SFL63129.1"/>
    <property type="molecule type" value="Genomic_DNA"/>
</dbReference>
<dbReference type="AlphaFoldDB" id="A0A1I4J989"/>
<dbReference type="GO" id="GO:0005886">
    <property type="term" value="C:plasma membrane"/>
    <property type="evidence" value="ECO:0007669"/>
    <property type="project" value="UniProtKB-SubCell"/>
</dbReference>
<evidence type="ECO:0000256" key="9">
    <source>
        <dbReference type="SAM" id="Phobius"/>
    </source>
</evidence>
<feature type="transmembrane region" description="Helical" evidence="9">
    <location>
        <begin position="182"/>
        <end position="201"/>
    </location>
</feature>
<dbReference type="GO" id="GO:0009401">
    <property type="term" value="P:phosphoenolpyruvate-dependent sugar phosphotransferase system"/>
    <property type="evidence" value="ECO:0007669"/>
    <property type="project" value="UniProtKB-KW"/>
</dbReference>
<feature type="transmembrane region" description="Helical" evidence="9">
    <location>
        <begin position="208"/>
        <end position="241"/>
    </location>
</feature>
<evidence type="ECO:0000256" key="2">
    <source>
        <dbReference type="ARBA" id="ARBA00022448"/>
    </source>
</evidence>
<comment type="subcellular location">
    <subcellularLocation>
        <location evidence="1">Cell membrane</location>
        <topology evidence="1">Multi-pass membrane protein</topology>
    </subcellularLocation>
</comment>
<evidence type="ECO:0000256" key="8">
    <source>
        <dbReference type="ARBA" id="ARBA00023136"/>
    </source>
</evidence>
<sequence length="257" mass="27065">MLIRSMLIGVFCYLGALSVPWAGGLTGGWYTLSRPLVSGMIVGTILGDIQQGIIIGVAVQAVYIAMITPGGTMPADLNFVAYPAIALGILSGSDPKVAVTLASTIGILGTIIHNFTMVTNSAFNHMGDKAVEAGDLKGIVRANAVYPQILTFLVRFIPTVIAVHFGAPYIDSIMNSLPQTVIDAMAVLGGMLPALGVGILLTQIIKDYSLFVFFLVGYIAIVFLQLNMIALAIVGACLALIHFKYSSTADTNEEAIL</sequence>
<evidence type="ECO:0000256" key="1">
    <source>
        <dbReference type="ARBA" id="ARBA00004651"/>
    </source>
</evidence>
<feature type="transmembrane region" description="Helical" evidence="9">
    <location>
        <begin position="149"/>
        <end position="170"/>
    </location>
</feature>
<dbReference type="Pfam" id="PF03609">
    <property type="entry name" value="EII-Sor"/>
    <property type="match status" value="1"/>
</dbReference>
<dbReference type="InterPro" id="IPR004700">
    <property type="entry name" value="PTS_IIC_man"/>
</dbReference>
<reference evidence="10 11" key="1">
    <citation type="submission" date="2016-10" db="EMBL/GenBank/DDBJ databases">
        <authorList>
            <person name="de Groot N.N."/>
        </authorList>
    </citation>
    <scope>NUCLEOTIDE SEQUENCE [LARGE SCALE GENOMIC DNA]</scope>
    <source>
        <strain evidence="10 11">ATCC 51327</strain>
    </source>
</reference>
<keyword evidence="7 9" id="KW-1133">Transmembrane helix</keyword>
<keyword evidence="3" id="KW-1003">Cell membrane</keyword>
<feature type="transmembrane region" description="Helical" evidence="9">
    <location>
        <begin position="38"/>
        <end position="63"/>
    </location>
</feature>
<organism evidence="10 11">
    <name type="scientific">Halanaerobium salsuginis</name>
    <dbReference type="NCBI Taxonomy" id="29563"/>
    <lineage>
        <taxon>Bacteria</taxon>
        <taxon>Bacillati</taxon>
        <taxon>Bacillota</taxon>
        <taxon>Clostridia</taxon>
        <taxon>Halanaerobiales</taxon>
        <taxon>Halanaerobiaceae</taxon>
        <taxon>Halanaerobium</taxon>
    </lineage>
</organism>
<evidence type="ECO:0000256" key="6">
    <source>
        <dbReference type="ARBA" id="ARBA00022692"/>
    </source>
</evidence>
<keyword evidence="11" id="KW-1185">Reference proteome</keyword>
<accession>A0A1I4J989</accession>
<dbReference type="PANTHER" id="PTHR32502">
    <property type="entry name" value="N-ACETYLGALACTOSAMINE PERMEASE II COMPONENT-RELATED"/>
    <property type="match status" value="1"/>
</dbReference>
<keyword evidence="2" id="KW-0813">Transport</keyword>
<keyword evidence="5" id="KW-0598">Phosphotransferase system</keyword>
<proteinExistence type="predicted"/>
<dbReference type="OrthoDB" id="9815089at2"/>
<evidence type="ECO:0000256" key="5">
    <source>
        <dbReference type="ARBA" id="ARBA00022683"/>
    </source>
</evidence>
<gene>
    <name evidence="10" type="ORF">SAMN02983006_01647</name>
</gene>
<keyword evidence="6 9" id="KW-0812">Transmembrane</keyword>
<dbReference type="STRING" id="29563.SAMN02983006_01647"/>
<keyword evidence="8 9" id="KW-0472">Membrane</keyword>
<dbReference type="PANTHER" id="PTHR32502:SF8">
    <property type="entry name" value="N-ACETYLGALACTOSAMINE PERMEASE IIC COMPONENT 1"/>
    <property type="match status" value="1"/>
</dbReference>